<reference evidence="3" key="1">
    <citation type="submission" date="2017-04" db="EMBL/GenBank/DDBJ databases">
        <authorList>
            <person name="Varghese N."/>
            <person name="Submissions S."/>
        </authorList>
    </citation>
    <scope>NUCLEOTIDE SEQUENCE [LARGE SCALE GENOMIC DNA]</scope>
    <source>
        <strain evidence="3">DSM 4125</strain>
    </source>
</reference>
<dbReference type="PANTHER" id="PTHR39323:SF1">
    <property type="entry name" value="BLR1149 PROTEIN"/>
    <property type="match status" value="1"/>
</dbReference>
<dbReference type="Proteomes" id="UP000193804">
    <property type="component" value="Unassembled WGS sequence"/>
</dbReference>
<dbReference type="RefSeq" id="WP_176223711.1">
    <property type="nucleotide sequence ID" value="NZ_FXAW01000001.1"/>
</dbReference>
<keyword evidence="3" id="KW-1185">Reference proteome</keyword>
<evidence type="ECO:0000313" key="2">
    <source>
        <dbReference type="EMBL" id="SMG17224.1"/>
    </source>
</evidence>
<dbReference type="EMBL" id="FXAW01000001">
    <property type="protein sequence ID" value="SMG17224.1"/>
    <property type="molecule type" value="Genomic_DNA"/>
</dbReference>
<protein>
    <submittedName>
        <fullName evidence="2">Putative phosphoesterase</fullName>
    </submittedName>
</protein>
<evidence type="ECO:0000259" key="1">
    <source>
        <dbReference type="Pfam" id="PF00149"/>
    </source>
</evidence>
<proteinExistence type="predicted"/>
<dbReference type="InterPro" id="IPR026336">
    <property type="entry name" value="PdeM-like"/>
</dbReference>
<gene>
    <name evidence="2" type="ORF">SAMN05661096_00933</name>
</gene>
<sequence>MELTLAGEKLLLSEDKIIYWLKEQTVFIADLHLGKTTHFRKSGIAVPIAIIKAEISRIEHIIVKYRPKRIFFLGDLFHSDLNHEWNIFNDFLQLHSSIEFTLIKGNHDILSDKVYQLSTLQIEKEPFYVDPFVLTHHPLENNEVNKNEMNLCGHIHPSISLKGKGKSHLRLACFYLEPNTMVLPAFGRFTGLAKISPSKKGNIFAVLKNSVQQIGSKEG</sequence>
<dbReference type="InterPro" id="IPR024173">
    <property type="entry name" value="Pesterase_MJ0037-like"/>
</dbReference>
<dbReference type="STRING" id="1028.SAMN05661096_00933"/>
<dbReference type="AlphaFoldDB" id="A0A1X7IQ34"/>
<dbReference type="PANTHER" id="PTHR39323">
    <property type="entry name" value="BLR1149 PROTEIN"/>
    <property type="match status" value="1"/>
</dbReference>
<name>A0A1X7IQ34_9BACT</name>
<dbReference type="SUPFAM" id="SSF56300">
    <property type="entry name" value="Metallo-dependent phosphatases"/>
    <property type="match status" value="1"/>
</dbReference>
<evidence type="ECO:0000313" key="3">
    <source>
        <dbReference type="Proteomes" id="UP000193804"/>
    </source>
</evidence>
<dbReference type="InterPro" id="IPR004843">
    <property type="entry name" value="Calcineurin-like_PHP"/>
</dbReference>
<dbReference type="Pfam" id="PF00149">
    <property type="entry name" value="Metallophos"/>
    <property type="match status" value="1"/>
</dbReference>
<dbReference type="InterPro" id="IPR029052">
    <property type="entry name" value="Metallo-depent_PP-like"/>
</dbReference>
<dbReference type="NCBIfam" id="TIGR04123">
    <property type="entry name" value="P_estr_lig_assc"/>
    <property type="match status" value="1"/>
</dbReference>
<feature type="domain" description="Calcineurin-like phosphoesterase" evidence="1">
    <location>
        <begin position="26"/>
        <end position="165"/>
    </location>
</feature>
<dbReference type="Gene3D" id="3.60.21.10">
    <property type="match status" value="1"/>
</dbReference>
<dbReference type="PIRSF" id="PIRSF000887">
    <property type="entry name" value="Pesterase_MJ0037"/>
    <property type="match status" value="1"/>
</dbReference>
<dbReference type="GO" id="GO:0016787">
    <property type="term" value="F:hydrolase activity"/>
    <property type="evidence" value="ECO:0007669"/>
    <property type="project" value="InterPro"/>
</dbReference>
<organism evidence="2 3">
    <name type="scientific">Marivirga sericea</name>
    <dbReference type="NCBI Taxonomy" id="1028"/>
    <lineage>
        <taxon>Bacteria</taxon>
        <taxon>Pseudomonadati</taxon>
        <taxon>Bacteroidota</taxon>
        <taxon>Cytophagia</taxon>
        <taxon>Cytophagales</taxon>
        <taxon>Marivirgaceae</taxon>
        <taxon>Marivirga</taxon>
    </lineage>
</organism>
<accession>A0A1X7IQ34</accession>